<dbReference type="EMBL" id="MHCZ01000002">
    <property type="protein sequence ID" value="OGY30473.1"/>
    <property type="molecule type" value="Genomic_DNA"/>
</dbReference>
<accession>A0A1G1WRX0</accession>
<name>A0A1G1WRX0_9BACT</name>
<dbReference type="InterPro" id="IPR013783">
    <property type="entry name" value="Ig-like_fold"/>
</dbReference>
<evidence type="ECO:0000313" key="2">
    <source>
        <dbReference type="Proteomes" id="UP000178068"/>
    </source>
</evidence>
<organism evidence="1 2">
    <name type="scientific">Candidatus Woykebacteria bacterium RIFCSPHIGHO2_12_FULL_45_10</name>
    <dbReference type="NCBI Taxonomy" id="1802603"/>
    <lineage>
        <taxon>Bacteria</taxon>
        <taxon>Candidatus Woykeibacteriota</taxon>
    </lineage>
</organism>
<dbReference type="Proteomes" id="UP000178068">
    <property type="component" value="Unassembled WGS sequence"/>
</dbReference>
<dbReference type="AlphaFoldDB" id="A0A1G1WRX0"/>
<evidence type="ECO:0000313" key="1">
    <source>
        <dbReference type="EMBL" id="OGY30473.1"/>
    </source>
</evidence>
<reference evidence="1 2" key="1">
    <citation type="journal article" date="2016" name="Nat. Commun.">
        <title>Thousands of microbial genomes shed light on interconnected biogeochemical processes in an aquifer system.</title>
        <authorList>
            <person name="Anantharaman K."/>
            <person name="Brown C.T."/>
            <person name="Hug L.A."/>
            <person name="Sharon I."/>
            <person name="Castelle C.J."/>
            <person name="Probst A.J."/>
            <person name="Thomas B.C."/>
            <person name="Singh A."/>
            <person name="Wilkins M.J."/>
            <person name="Karaoz U."/>
            <person name="Brodie E.L."/>
            <person name="Williams K.H."/>
            <person name="Hubbard S.S."/>
            <person name="Banfield J.F."/>
        </authorList>
    </citation>
    <scope>NUCLEOTIDE SEQUENCE [LARGE SCALE GENOMIC DNA]</scope>
</reference>
<dbReference type="InterPro" id="IPR049804">
    <property type="entry name" value="Choice_anch_L"/>
</dbReference>
<dbReference type="NCBIfam" id="NF038133">
    <property type="entry name" value="choice_anch_L"/>
    <property type="match status" value="1"/>
</dbReference>
<sequence>MPKLKMPALNKKVLLIAAAVVVIAGLAVGLFVYLKNQKPPDKIGPEIQVTNPTSEEWFASSEESILLGGFVVDPSGVKSLSWETGNGKSGAASLEGDSWTTEAVSLAKGDNKITLAALDKKNNKSEVVLNVVYNPTVSFYDLTLSQDYLYKGDSAATITIRAGVDTSSSTAIGEVALYKISGDKKDKLTPLVDSGVVSDGDDIPGDTIYSGVHYFSATSADPILLRVGARLEKTDDVFYSGVIKIAVLEQPTEAQLSKVLSLNKEIDARFEELKKGGDAKKAAAKLVEELSKKEEIAVAGVSDDGYGVWWKYKETGILAGLLNNPDGTRAVPSDEVRKEQAREAQRQSEAGSVAGISDVVSSTVNFGVSKTYAQTKGPEVKSTKALYLGPYLHQFGDTDDYHKAWKTIKDSKCPECQTVEQKDQEVTVEDFKGLNKYGLVVISSHGDTWFNGKFAANCVGNTVCPPALKNGNGYVITWTDQQVTQADLRKYVPDLTRYRLAIDAHDNTLAIMPPFITAYNGTFPNSLVYVGTCRSTHNFTMAAAYLSKGAKSYFGFSEYVNSGYAGDVAGEMIKSFLDKGKTSGEAFNDAVAAKGASDGGNPAAFFNLLGNRSLVMGGKNLQNLSFEDGLVGWQADGDARVIARLASLVPQEGKKMAIISTGLGSVSDSISTLSQVICSKEGKATLTFKYNFVSEEPMEYVGSKYDDYFVVTVDINGKKATVVEKLINNASWTPIGGINFAGGDSTTFMTGWATQSFDLGEIKKDDKVQIEFRVGDKGDSIYDSAALIDDVALTVN</sequence>
<protein>
    <submittedName>
        <fullName evidence="1">Uncharacterized protein</fullName>
    </submittedName>
</protein>
<dbReference type="Gene3D" id="2.60.40.10">
    <property type="entry name" value="Immunoglobulins"/>
    <property type="match status" value="1"/>
</dbReference>
<comment type="caution">
    <text evidence="1">The sequence shown here is derived from an EMBL/GenBank/DDBJ whole genome shotgun (WGS) entry which is preliminary data.</text>
</comment>
<proteinExistence type="predicted"/>
<gene>
    <name evidence="1" type="ORF">A3F35_03490</name>
</gene>